<evidence type="ECO:0000313" key="1">
    <source>
        <dbReference type="EMBL" id="MBX53585.1"/>
    </source>
</evidence>
<accession>A0A2P2PFT4</accession>
<dbReference type="EMBL" id="GGEC01073101">
    <property type="protein sequence ID" value="MBX53585.1"/>
    <property type="molecule type" value="Transcribed_RNA"/>
</dbReference>
<reference evidence="1" key="1">
    <citation type="submission" date="2018-02" db="EMBL/GenBank/DDBJ databases">
        <title>Rhizophora mucronata_Transcriptome.</title>
        <authorList>
            <person name="Meera S.P."/>
            <person name="Sreeshan A."/>
            <person name="Augustine A."/>
        </authorList>
    </citation>
    <scope>NUCLEOTIDE SEQUENCE</scope>
    <source>
        <tissue evidence="1">Leaf</tissue>
    </source>
</reference>
<organism evidence="1">
    <name type="scientific">Rhizophora mucronata</name>
    <name type="common">Asiatic mangrove</name>
    <dbReference type="NCBI Taxonomy" id="61149"/>
    <lineage>
        <taxon>Eukaryota</taxon>
        <taxon>Viridiplantae</taxon>
        <taxon>Streptophyta</taxon>
        <taxon>Embryophyta</taxon>
        <taxon>Tracheophyta</taxon>
        <taxon>Spermatophyta</taxon>
        <taxon>Magnoliopsida</taxon>
        <taxon>eudicotyledons</taxon>
        <taxon>Gunneridae</taxon>
        <taxon>Pentapetalae</taxon>
        <taxon>rosids</taxon>
        <taxon>fabids</taxon>
        <taxon>Malpighiales</taxon>
        <taxon>Rhizophoraceae</taxon>
        <taxon>Rhizophora</taxon>
    </lineage>
</organism>
<name>A0A2P2PFT4_RHIMU</name>
<dbReference type="AlphaFoldDB" id="A0A2P2PFT4"/>
<protein>
    <submittedName>
        <fullName evidence="1">Uncharacterized protein</fullName>
    </submittedName>
</protein>
<sequence length="30" mass="3440">MNPIFLLGAQFLICMPKLVESMKLEKFLNA</sequence>
<proteinExistence type="predicted"/>